<dbReference type="RefSeq" id="WP_378716587.1">
    <property type="nucleotide sequence ID" value="NZ_JBHLHV010000001.1"/>
</dbReference>
<keyword evidence="4" id="KW-0812">Transmembrane</keyword>
<dbReference type="PANTHER" id="PTHR44688">
    <property type="entry name" value="DNA-BINDING TRANSCRIPTIONAL ACTIVATOR DEVR_DOSR"/>
    <property type="match status" value="1"/>
</dbReference>
<dbReference type="InterPro" id="IPR036388">
    <property type="entry name" value="WH-like_DNA-bd_sf"/>
</dbReference>
<dbReference type="InterPro" id="IPR016032">
    <property type="entry name" value="Sig_transdc_resp-reg_C-effctor"/>
</dbReference>
<gene>
    <name evidence="6" type="ORF">AB7P39_02740</name>
</gene>
<dbReference type="InterPro" id="IPR000792">
    <property type="entry name" value="Tscrpt_reg_LuxR_C"/>
</dbReference>
<evidence type="ECO:0000313" key="7">
    <source>
        <dbReference type="Proteomes" id="UP001589643"/>
    </source>
</evidence>
<keyword evidence="4" id="KW-1133">Transmembrane helix</keyword>
<dbReference type="SUPFAM" id="SSF46894">
    <property type="entry name" value="C-terminal effector domain of the bipartite response regulators"/>
    <property type="match status" value="1"/>
</dbReference>
<dbReference type="CDD" id="cd06170">
    <property type="entry name" value="LuxR_C_like"/>
    <property type="match status" value="1"/>
</dbReference>
<keyword evidence="4" id="KW-0472">Membrane</keyword>
<feature type="transmembrane region" description="Helical" evidence="4">
    <location>
        <begin position="65"/>
        <end position="82"/>
    </location>
</feature>
<keyword evidence="3" id="KW-0804">Transcription</keyword>
<evidence type="ECO:0000259" key="5">
    <source>
        <dbReference type="PROSITE" id="PS50043"/>
    </source>
</evidence>
<evidence type="ECO:0000256" key="1">
    <source>
        <dbReference type="ARBA" id="ARBA00023015"/>
    </source>
</evidence>
<dbReference type="PANTHER" id="PTHR44688:SF16">
    <property type="entry name" value="DNA-BINDING TRANSCRIPTIONAL ACTIVATOR DEVR_DOSR"/>
    <property type="match status" value="1"/>
</dbReference>
<comment type="caution">
    <text evidence="6">The sequence shown here is derived from an EMBL/GenBank/DDBJ whole genome shotgun (WGS) entry which is preliminary data.</text>
</comment>
<dbReference type="Pfam" id="PF00196">
    <property type="entry name" value="GerE"/>
    <property type="match status" value="1"/>
</dbReference>
<proteinExistence type="predicted"/>
<keyword evidence="2" id="KW-0238">DNA-binding</keyword>
<protein>
    <submittedName>
        <fullName evidence="6">Response regulator transcription factor</fullName>
    </submittedName>
</protein>
<evidence type="ECO:0000313" key="6">
    <source>
        <dbReference type="EMBL" id="MFB8891755.1"/>
    </source>
</evidence>
<sequence>MTRFASWSLAPVAGLIALAIWLGLAGVDRLDVVPLREETFATSAYGVAVMVGFVAAIALGRVRPAWAITLTMVLLVVQLSFWPARFSQLSWIGYVLLLPLPAFLSRSTPPERRRLMLAAVLACGVTVGALLTVPALSISGRWGTVSGKDLAGGLDAVAVCVIVSVAASWLSWRAGRPRVVPVDRPERVARSTAENGDAALAALSPREREVFDLVARGRSNAEVAAHAFISEATVKTHVGSVLKKLGLSSRSELIAFAWGNRLLEPAVDADRSGSD</sequence>
<organism evidence="6 7">
    <name type="scientific">Microbacterium plantarum</name>
    <dbReference type="NCBI Taxonomy" id="1816425"/>
    <lineage>
        <taxon>Bacteria</taxon>
        <taxon>Bacillati</taxon>
        <taxon>Actinomycetota</taxon>
        <taxon>Actinomycetes</taxon>
        <taxon>Micrococcales</taxon>
        <taxon>Microbacteriaceae</taxon>
        <taxon>Microbacterium</taxon>
    </lineage>
</organism>
<name>A0ABV5EP87_9MICO</name>
<evidence type="ECO:0000256" key="3">
    <source>
        <dbReference type="ARBA" id="ARBA00023163"/>
    </source>
</evidence>
<dbReference type="SMART" id="SM00421">
    <property type="entry name" value="HTH_LUXR"/>
    <property type="match status" value="1"/>
</dbReference>
<evidence type="ECO:0000256" key="4">
    <source>
        <dbReference type="SAM" id="Phobius"/>
    </source>
</evidence>
<keyword evidence="7" id="KW-1185">Reference proteome</keyword>
<feature type="transmembrane region" description="Helical" evidence="4">
    <location>
        <begin position="150"/>
        <end position="170"/>
    </location>
</feature>
<dbReference type="PROSITE" id="PS50043">
    <property type="entry name" value="HTH_LUXR_2"/>
    <property type="match status" value="1"/>
</dbReference>
<evidence type="ECO:0000256" key="2">
    <source>
        <dbReference type="ARBA" id="ARBA00023125"/>
    </source>
</evidence>
<feature type="domain" description="HTH luxR-type" evidence="5">
    <location>
        <begin position="196"/>
        <end position="261"/>
    </location>
</feature>
<dbReference type="Proteomes" id="UP001589643">
    <property type="component" value="Unassembled WGS sequence"/>
</dbReference>
<feature type="transmembrane region" description="Helical" evidence="4">
    <location>
        <begin position="39"/>
        <end position="58"/>
    </location>
</feature>
<dbReference type="EMBL" id="JBHLHV010000001">
    <property type="protein sequence ID" value="MFB8891755.1"/>
    <property type="molecule type" value="Genomic_DNA"/>
</dbReference>
<keyword evidence="1" id="KW-0805">Transcription regulation</keyword>
<accession>A0ABV5EP87</accession>
<feature type="transmembrane region" description="Helical" evidence="4">
    <location>
        <begin position="88"/>
        <end position="104"/>
    </location>
</feature>
<dbReference type="Gene3D" id="1.10.10.10">
    <property type="entry name" value="Winged helix-like DNA-binding domain superfamily/Winged helix DNA-binding domain"/>
    <property type="match status" value="1"/>
</dbReference>
<dbReference type="PRINTS" id="PR00038">
    <property type="entry name" value="HTHLUXR"/>
</dbReference>
<reference evidence="6 7" key="1">
    <citation type="submission" date="2024-08" db="EMBL/GenBank/DDBJ databases">
        <title>Heavy metals resistant antinobacteria isolated from wastewater.</title>
        <authorList>
            <person name="Roman Ponce B."/>
            <person name="Blanco Mercado M.A."/>
            <person name="Avila Aldana I.N."/>
            <person name="Morales Arrieta S."/>
        </authorList>
    </citation>
    <scope>NUCLEOTIDE SEQUENCE [LARGE SCALE GENOMIC DNA]</scope>
    <source>
        <strain evidence="7">sma-1</strain>
    </source>
</reference>
<feature type="transmembrane region" description="Helical" evidence="4">
    <location>
        <begin position="116"/>
        <end position="138"/>
    </location>
</feature>